<dbReference type="AlphaFoldDB" id="A0AAN6NK35"/>
<feature type="non-terminal residue" evidence="1">
    <location>
        <position position="1"/>
    </location>
</feature>
<sequence>CPPFDNGTFIIDQHQLYPENADCDQKNCLLVCRALFNSSVAIFDPYANKMVDMLTFPGITHNPSVHIGGVAVDPYSGLVTILVDAAAAFATGGADISGDYLVMKWDPTSHRVLWTVNLTAITGGKYGG</sequence>
<evidence type="ECO:0000313" key="2">
    <source>
        <dbReference type="Proteomes" id="UP001303473"/>
    </source>
</evidence>
<keyword evidence="2" id="KW-1185">Reference proteome</keyword>
<name>A0AAN6NK35_9PEZI</name>
<reference evidence="2" key="1">
    <citation type="journal article" date="2023" name="Mol. Phylogenet. Evol.">
        <title>Genome-scale phylogeny and comparative genomics of the fungal order Sordariales.</title>
        <authorList>
            <person name="Hensen N."/>
            <person name="Bonometti L."/>
            <person name="Westerberg I."/>
            <person name="Brannstrom I.O."/>
            <person name="Guillou S."/>
            <person name="Cros-Aarteil S."/>
            <person name="Calhoun S."/>
            <person name="Haridas S."/>
            <person name="Kuo A."/>
            <person name="Mondo S."/>
            <person name="Pangilinan J."/>
            <person name="Riley R."/>
            <person name="LaButti K."/>
            <person name="Andreopoulos B."/>
            <person name="Lipzen A."/>
            <person name="Chen C."/>
            <person name="Yan M."/>
            <person name="Daum C."/>
            <person name="Ng V."/>
            <person name="Clum A."/>
            <person name="Steindorff A."/>
            <person name="Ohm R.A."/>
            <person name="Martin F."/>
            <person name="Silar P."/>
            <person name="Natvig D.O."/>
            <person name="Lalanne C."/>
            <person name="Gautier V."/>
            <person name="Ament-Velasquez S.L."/>
            <person name="Kruys A."/>
            <person name="Hutchinson M.I."/>
            <person name="Powell A.J."/>
            <person name="Barry K."/>
            <person name="Miller A.N."/>
            <person name="Grigoriev I.V."/>
            <person name="Debuchy R."/>
            <person name="Gladieux P."/>
            <person name="Hiltunen Thoren M."/>
            <person name="Johannesson H."/>
        </authorList>
    </citation>
    <scope>NUCLEOTIDE SEQUENCE [LARGE SCALE GENOMIC DNA]</scope>
    <source>
        <strain evidence="2">CBS 340.73</strain>
    </source>
</reference>
<evidence type="ECO:0000313" key="1">
    <source>
        <dbReference type="EMBL" id="KAK3945458.1"/>
    </source>
</evidence>
<proteinExistence type="predicted"/>
<accession>A0AAN6NK35</accession>
<protein>
    <submittedName>
        <fullName evidence="1">Uncharacterized protein</fullName>
    </submittedName>
</protein>
<dbReference type="Proteomes" id="UP001303473">
    <property type="component" value="Unassembled WGS sequence"/>
</dbReference>
<feature type="non-terminal residue" evidence="1">
    <location>
        <position position="128"/>
    </location>
</feature>
<comment type="caution">
    <text evidence="1">The sequence shown here is derived from an EMBL/GenBank/DDBJ whole genome shotgun (WGS) entry which is preliminary data.</text>
</comment>
<gene>
    <name evidence="1" type="ORF">QBC46DRAFT_217526</name>
</gene>
<dbReference type="EMBL" id="MU853755">
    <property type="protein sequence ID" value="KAK3945458.1"/>
    <property type="molecule type" value="Genomic_DNA"/>
</dbReference>
<organism evidence="1 2">
    <name type="scientific">Diplogelasinospora grovesii</name>
    <dbReference type="NCBI Taxonomy" id="303347"/>
    <lineage>
        <taxon>Eukaryota</taxon>
        <taxon>Fungi</taxon>
        <taxon>Dikarya</taxon>
        <taxon>Ascomycota</taxon>
        <taxon>Pezizomycotina</taxon>
        <taxon>Sordariomycetes</taxon>
        <taxon>Sordariomycetidae</taxon>
        <taxon>Sordariales</taxon>
        <taxon>Diplogelasinosporaceae</taxon>
        <taxon>Diplogelasinospora</taxon>
    </lineage>
</organism>